<proteinExistence type="predicted"/>
<gene>
    <name evidence="1" type="ORF">GDO81_028274</name>
</gene>
<dbReference type="Proteomes" id="UP000824782">
    <property type="component" value="Unassembled WGS sequence"/>
</dbReference>
<name>A0AAV6YEB8_ENGPU</name>
<protein>
    <submittedName>
        <fullName evidence="1">Uncharacterized protein</fullName>
    </submittedName>
</protein>
<comment type="caution">
    <text evidence="1">The sequence shown here is derived from an EMBL/GenBank/DDBJ whole genome shotgun (WGS) entry which is preliminary data.</text>
</comment>
<accession>A0AAV6YEB8</accession>
<evidence type="ECO:0000313" key="1">
    <source>
        <dbReference type="EMBL" id="KAG8535557.1"/>
    </source>
</evidence>
<dbReference type="EMBL" id="WNYA01063467">
    <property type="protein sequence ID" value="KAG8535557.1"/>
    <property type="molecule type" value="Genomic_DNA"/>
</dbReference>
<keyword evidence="2" id="KW-1185">Reference proteome</keyword>
<organism evidence="1 2">
    <name type="scientific">Engystomops pustulosus</name>
    <name type="common">Tungara frog</name>
    <name type="synonym">Physalaemus pustulosus</name>
    <dbReference type="NCBI Taxonomy" id="76066"/>
    <lineage>
        <taxon>Eukaryota</taxon>
        <taxon>Metazoa</taxon>
        <taxon>Chordata</taxon>
        <taxon>Craniata</taxon>
        <taxon>Vertebrata</taxon>
        <taxon>Euteleostomi</taxon>
        <taxon>Amphibia</taxon>
        <taxon>Batrachia</taxon>
        <taxon>Anura</taxon>
        <taxon>Neobatrachia</taxon>
        <taxon>Hyloidea</taxon>
        <taxon>Leptodactylidae</taxon>
        <taxon>Leiuperinae</taxon>
        <taxon>Engystomops</taxon>
    </lineage>
</organism>
<reference evidence="1" key="1">
    <citation type="thesis" date="2020" institute="ProQuest LLC" country="789 East Eisenhower Parkway, Ann Arbor, MI, USA">
        <title>Comparative Genomics and Chromosome Evolution.</title>
        <authorList>
            <person name="Mudd A.B."/>
        </authorList>
    </citation>
    <scope>NUCLEOTIDE SEQUENCE</scope>
    <source>
        <strain evidence="1">237g6f4</strain>
        <tissue evidence="1">Blood</tissue>
    </source>
</reference>
<evidence type="ECO:0000313" key="2">
    <source>
        <dbReference type="Proteomes" id="UP000824782"/>
    </source>
</evidence>
<sequence>MSSAPCRWSSAAVCTTPTHCPAATCTTPTHCPAATCTTPTHCPAATCTTPTHCPAATCTTPTHHSHCSADRDSSVHSSYCECIVLYLLKSLHYFISNHWTQVMVLKLRIRPTVTSALLFLLELCVSST</sequence>
<dbReference type="AlphaFoldDB" id="A0AAV6YEB8"/>